<dbReference type="EMBL" id="MTHB01000276">
    <property type="protein sequence ID" value="OXC72450.1"/>
    <property type="molecule type" value="Genomic_DNA"/>
</dbReference>
<proteinExistence type="predicted"/>
<reference evidence="2" key="1">
    <citation type="submission" date="2017-01" db="EMBL/GenBank/DDBJ databases">
        <title>Genome Analysis of Deinococcus marmoris KOPRI26562.</title>
        <authorList>
            <person name="Kim J.H."/>
            <person name="Oh H.-M."/>
        </authorList>
    </citation>
    <scope>NUCLEOTIDE SEQUENCE [LARGE SCALE GENOMIC DNA]</scope>
    <source>
        <strain evidence="2">PAMC 26633</strain>
    </source>
</reference>
<accession>A0A226WNQ7</accession>
<name>A0A226WNQ7_CABSO</name>
<evidence type="ECO:0000313" key="2">
    <source>
        <dbReference type="Proteomes" id="UP000214720"/>
    </source>
</evidence>
<protein>
    <submittedName>
        <fullName evidence="1">Uncharacterized protein</fullName>
    </submittedName>
</protein>
<organism evidence="1 2">
    <name type="scientific">Caballeronia sordidicola</name>
    <name type="common">Burkholderia sordidicola</name>
    <dbReference type="NCBI Taxonomy" id="196367"/>
    <lineage>
        <taxon>Bacteria</taxon>
        <taxon>Pseudomonadati</taxon>
        <taxon>Pseudomonadota</taxon>
        <taxon>Betaproteobacteria</taxon>
        <taxon>Burkholderiales</taxon>
        <taxon>Burkholderiaceae</taxon>
        <taxon>Caballeronia</taxon>
    </lineage>
</organism>
<sequence length="47" mass="5807">MAGHRRVPFLFLSVCYQVFQPEMIRWMVPRYRQFDRQSLNICVLRSM</sequence>
<gene>
    <name evidence="1" type="ORF">BSU04_41730</name>
</gene>
<evidence type="ECO:0000313" key="1">
    <source>
        <dbReference type="EMBL" id="OXC72450.1"/>
    </source>
</evidence>
<dbReference type="AlphaFoldDB" id="A0A226WNQ7"/>
<dbReference type="Proteomes" id="UP000214720">
    <property type="component" value="Unassembled WGS sequence"/>
</dbReference>
<comment type="caution">
    <text evidence="1">The sequence shown here is derived from an EMBL/GenBank/DDBJ whole genome shotgun (WGS) entry which is preliminary data.</text>
</comment>